<reference evidence="3" key="1">
    <citation type="submission" date="2016-11" db="UniProtKB">
        <authorList>
            <consortium name="WormBaseParasite"/>
        </authorList>
    </citation>
    <scope>IDENTIFICATION</scope>
</reference>
<sequence>MIRTFQVYSSLKPDSPIRFGPLRAFQSGPNRNDTNNLDQSLISIIAQICHKGLDKKYTVHSPSTSPLQAKPSLNSIRHKGLDEKYTVLSPSTSPLQAKPPLNSVQRDRGAEVSSRLSNPERDPGVRKSGREGGRNIGRGWRKELIRGDLNPLSTPRAPFTGQERKTKIPKNMEVLRAIHSKHIRSSFEIEADCVLSRCWTERPSFTRCYLYETHTINILSIVKHVVKDNVYILKRDTHRYI</sequence>
<name>A0A1I7ZXL4_9BILA</name>
<organism evidence="2 3">
    <name type="scientific">Steinernema glaseri</name>
    <dbReference type="NCBI Taxonomy" id="37863"/>
    <lineage>
        <taxon>Eukaryota</taxon>
        <taxon>Metazoa</taxon>
        <taxon>Ecdysozoa</taxon>
        <taxon>Nematoda</taxon>
        <taxon>Chromadorea</taxon>
        <taxon>Rhabditida</taxon>
        <taxon>Tylenchina</taxon>
        <taxon>Panagrolaimomorpha</taxon>
        <taxon>Strongyloidoidea</taxon>
        <taxon>Steinernematidae</taxon>
        <taxon>Steinernema</taxon>
    </lineage>
</organism>
<accession>A0A1I7ZXL4</accession>
<feature type="region of interest" description="Disordered" evidence="1">
    <location>
        <begin position="88"/>
        <end position="137"/>
    </location>
</feature>
<evidence type="ECO:0000256" key="1">
    <source>
        <dbReference type="SAM" id="MobiDB-lite"/>
    </source>
</evidence>
<evidence type="ECO:0000313" key="2">
    <source>
        <dbReference type="Proteomes" id="UP000095287"/>
    </source>
</evidence>
<dbReference type="Proteomes" id="UP000095287">
    <property type="component" value="Unplaced"/>
</dbReference>
<keyword evidence="2" id="KW-1185">Reference proteome</keyword>
<dbReference type="WBParaSite" id="L893_g30611.t1">
    <property type="protein sequence ID" value="L893_g30611.t1"/>
    <property type="gene ID" value="L893_g30611"/>
</dbReference>
<dbReference type="AlphaFoldDB" id="A0A1I7ZXL4"/>
<feature type="compositionally biased region" description="Basic and acidic residues" evidence="1">
    <location>
        <begin position="118"/>
        <end position="133"/>
    </location>
</feature>
<evidence type="ECO:0000313" key="3">
    <source>
        <dbReference type="WBParaSite" id="L893_g30611.t1"/>
    </source>
</evidence>
<proteinExistence type="predicted"/>
<protein>
    <submittedName>
        <fullName evidence="3">Uncharacterized protein</fullName>
    </submittedName>
</protein>